<organism evidence="3 4">
    <name type="scientific">Anaerolinea thermophila</name>
    <dbReference type="NCBI Taxonomy" id="167964"/>
    <lineage>
        <taxon>Bacteria</taxon>
        <taxon>Bacillati</taxon>
        <taxon>Chloroflexota</taxon>
        <taxon>Anaerolineae</taxon>
        <taxon>Anaerolineales</taxon>
        <taxon>Anaerolineaceae</taxon>
        <taxon>Anaerolinea</taxon>
    </lineage>
</organism>
<dbReference type="EMBL" id="LGFU01000042">
    <property type="protein sequence ID" value="KUK46303.1"/>
    <property type="molecule type" value="Genomic_DNA"/>
</dbReference>
<dbReference type="PATRIC" id="fig|167964.4.peg.564"/>
<dbReference type="Gene3D" id="3.40.50.150">
    <property type="entry name" value="Vaccinia Virus protein VP39"/>
    <property type="match status" value="1"/>
</dbReference>
<reference evidence="3 4" key="1">
    <citation type="journal article" date="2015" name="MBio">
        <title>Genome-Resolved Metagenomic Analysis Reveals Roles for Candidate Phyla and Other Microbial Community Members in Biogeochemical Transformations in Oil Reservoirs.</title>
        <authorList>
            <person name="Hu P."/>
            <person name="Tom L."/>
            <person name="Singh A."/>
            <person name="Thomas B.C."/>
            <person name="Baker B.J."/>
            <person name="Piceno Y.M."/>
            <person name="Andersen G.L."/>
            <person name="Banfield J.F."/>
        </authorList>
    </citation>
    <scope>NUCLEOTIDE SEQUENCE [LARGE SCALE GENOMIC DNA]</scope>
    <source>
        <strain evidence="3">46_16</strain>
    </source>
</reference>
<dbReference type="PANTHER" id="PTHR32319">
    <property type="entry name" value="BACTERIAL HEMOLYSIN-LIKE PROTEIN"/>
    <property type="match status" value="1"/>
</dbReference>
<evidence type="ECO:0000256" key="1">
    <source>
        <dbReference type="ARBA" id="ARBA00022884"/>
    </source>
</evidence>
<comment type="caution">
    <text evidence="3">The sequence shown here is derived from an EMBL/GenBank/DDBJ whole genome shotgun (WGS) entry which is preliminary data.</text>
</comment>
<dbReference type="InterPro" id="IPR029063">
    <property type="entry name" value="SAM-dependent_MTases_sf"/>
</dbReference>
<evidence type="ECO:0000313" key="4">
    <source>
        <dbReference type="Proteomes" id="UP000064249"/>
    </source>
</evidence>
<sequence>MERTNARYLDTLPESISLATIDASFISLALLLPALKNWFASEAGQTIALIKPQFEAGRKAAAKHAGVIKDEAVHEQVIMETLQSAISLGFFPVGLIPSPIKGPKGNVEFLADLRLTADADRMDLNVMVQQALSATPD</sequence>
<dbReference type="PANTHER" id="PTHR32319:SF0">
    <property type="entry name" value="BACTERIAL HEMOLYSIN-LIKE PROTEIN"/>
    <property type="match status" value="1"/>
</dbReference>
<evidence type="ECO:0000313" key="3">
    <source>
        <dbReference type="EMBL" id="KUK46303.1"/>
    </source>
</evidence>
<feature type="non-terminal residue" evidence="3">
    <location>
        <position position="1"/>
    </location>
</feature>
<dbReference type="InterPro" id="IPR002877">
    <property type="entry name" value="RNA_MeTrfase_FtsJ_dom"/>
</dbReference>
<feature type="domain" description="Ribosomal RNA methyltransferase FtsJ" evidence="2">
    <location>
        <begin position="2"/>
        <end position="111"/>
    </location>
</feature>
<gene>
    <name evidence="3" type="ORF">XD73_0830</name>
</gene>
<dbReference type="GO" id="GO:0008168">
    <property type="term" value="F:methyltransferase activity"/>
    <property type="evidence" value="ECO:0007669"/>
    <property type="project" value="InterPro"/>
</dbReference>
<accession>A0A124FMZ5</accession>
<dbReference type="AlphaFoldDB" id="A0A124FMZ5"/>
<dbReference type="GO" id="GO:0032259">
    <property type="term" value="P:methylation"/>
    <property type="evidence" value="ECO:0007669"/>
    <property type="project" value="InterPro"/>
</dbReference>
<evidence type="ECO:0000259" key="2">
    <source>
        <dbReference type="Pfam" id="PF01728"/>
    </source>
</evidence>
<dbReference type="Proteomes" id="UP000064249">
    <property type="component" value="Unassembled WGS sequence"/>
</dbReference>
<proteinExistence type="predicted"/>
<dbReference type="InterPro" id="IPR047048">
    <property type="entry name" value="TlyA"/>
</dbReference>
<keyword evidence="1" id="KW-0694">RNA-binding</keyword>
<protein>
    <submittedName>
        <fullName evidence="3">Putative hemolysin</fullName>
    </submittedName>
</protein>
<name>A0A124FMZ5_9CHLR</name>
<dbReference type="GO" id="GO:0003723">
    <property type="term" value="F:RNA binding"/>
    <property type="evidence" value="ECO:0007669"/>
    <property type="project" value="UniProtKB-KW"/>
</dbReference>
<dbReference type="Pfam" id="PF01728">
    <property type="entry name" value="FtsJ"/>
    <property type="match status" value="1"/>
</dbReference>